<reference evidence="2 3" key="1">
    <citation type="submission" date="2018-07" db="EMBL/GenBank/DDBJ databases">
        <title>Oceanihabitans testaceum sp. nov., isolated from marine sediment.</title>
        <authorList>
            <person name="Li C.-M."/>
        </authorList>
    </citation>
    <scope>NUCLEOTIDE SEQUENCE [LARGE SCALE GENOMIC DNA]</scope>
    <source>
        <strain evidence="2 3">S9-10</strain>
    </source>
</reference>
<name>A0A368P505_9FLAO</name>
<evidence type="ECO:0008006" key="4">
    <source>
        <dbReference type="Google" id="ProtNLM"/>
    </source>
</evidence>
<dbReference type="PROSITE" id="PS51257">
    <property type="entry name" value="PROKAR_LIPOPROTEIN"/>
    <property type="match status" value="1"/>
</dbReference>
<evidence type="ECO:0000256" key="1">
    <source>
        <dbReference type="SAM" id="SignalP"/>
    </source>
</evidence>
<comment type="caution">
    <text evidence="2">The sequence shown here is derived from an EMBL/GenBank/DDBJ whole genome shotgun (WGS) entry which is preliminary data.</text>
</comment>
<proteinExistence type="predicted"/>
<evidence type="ECO:0000313" key="2">
    <source>
        <dbReference type="EMBL" id="RCU56985.1"/>
    </source>
</evidence>
<dbReference type="OrthoDB" id="713995at2"/>
<evidence type="ECO:0000313" key="3">
    <source>
        <dbReference type="Proteomes" id="UP000252249"/>
    </source>
</evidence>
<dbReference type="EMBL" id="QPIG01000003">
    <property type="protein sequence ID" value="RCU56985.1"/>
    <property type="molecule type" value="Genomic_DNA"/>
</dbReference>
<dbReference type="Proteomes" id="UP000252249">
    <property type="component" value="Unassembled WGS sequence"/>
</dbReference>
<protein>
    <recommendedName>
        <fullName evidence="4">Lipocalin-like domain-containing protein</fullName>
    </recommendedName>
</protein>
<keyword evidence="3" id="KW-1185">Reference proteome</keyword>
<organism evidence="2 3">
    <name type="scientific">Oceanihabitans sediminis</name>
    <dbReference type="NCBI Taxonomy" id="1812012"/>
    <lineage>
        <taxon>Bacteria</taxon>
        <taxon>Pseudomonadati</taxon>
        <taxon>Bacteroidota</taxon>
        <taxon>Flavobacteriia</taxon>
        <taxon>Flavobacteriales</taxon>
        <taxon>Flavobacteriaceae</taxon>
        <taxon>Oceanihabitans</taxon>
    </lineage>
</organism>
<dbReference type="AlphaFoldDB" id="A0A368P505"/>
<feature type="signal peptide" evidence="1">
    <location>
        <begin position="1"/>
        <end position="20"/>
    </location>
</feature>
<accession>A0A368P505</accession>
<dbReference type="RefSeq" id="WP_113966554.1">
    <property type="nucleotide sequence ID" value="NZ_QNRP01000006.1"/>
</dbReference>
<sequence>MKRILTLLLIGFLISSCSNDDDISNQIIGNWKLTEAKFYGIEGEGSIDYSDENIIYNFKANGILVVSGGDNAGYTNGEYEYFFGEDHLGGNTDPKVLLVKINNSKWTYDLTNKKMTLGQSYVDGPNLIFERK</sequence>
<gene>
    <name evidence="2" type="ORF">DU428_08530</name>
</gene>
<keyword evidence="1" id="KW-0732">Signal</keyword>
<feature type="chain" id="PRO_5017018850" description="Lipocalin-like domain-containing protein" evidence="1">
    <location>
        <begin position="21"/>
        <end position="132"/>
    </location>
</feature>